<dbReference type="Proteomes" id="UP000562124">
    <property type="component" value="Unassembled WGS sequence"/>
</dbReference>
<accession>A0A7Y0LZX2</accession>
<keyword evidence="4" id="KW-1185">Reference proteome</keyword>
<proteinExistence type="predicted"/>
<comment type="caution">
    <text evidence="3">The sequence shown here is derived from an EMBL/GenBank/DDBJ whole genome shotgun (WGS) entry which is preliminary data.</text>
</comment>
<feature type="region of interest" description="Disordered" evidence="1">
    <location>
        <begin position="53"/>
        <end position="83"/>
    </location>
</feature>
<feature type="compositionally biased region" description="Low complexity" evidence="1">
    <location>
        <begin position="53"/>
        <end position="68"/>
    </location>
</feature>
<dbReference type="SUPFAM" id="SSF141986">
    <property type="entry name" value="LD-carboxypeptidase A C-terminal domain-like"/>
    <property type="match status" value="1"/>
</dbReference>
<gene>
    <name evidence="3" type="ORF">HIR71_13445</name>
</gene>
<evidence type="ECO:0000259" key="2">
    <source>
        <dbReference type="Pfam" id="PF17676"/>
    </source>
</evidence>
<dbReference type="Gene3D" id="3.50.30.60">
    <property type="entry name" value="LD-carboxypeptidase A C-terminal domain-like"/>
    <property type="match status" value="1"/>
</dbReference>
<evidence type="ECO:0000313" key="4">
    <source>
        <dbReference type="Proteomes" id="UP000562124"/>
    </source>
</evidence>
<reference evidence="3 4" key="1">
    <citation type="submission" date="2020-04" db="EMBL/GenBank/DDBJ databases">
        <title>Sequencing and Assembly of C. fimi.</title>
        <authorList>
            <person name="Ramsey A.R."/>
        </authorList>
    </citation>
    <scope>NUCLEOTIDE SEQUENCE [LARGE SCALE GENOMIC DNA]</scope>
    <source>
        <strain evidence="3 4">SB</strain>
    </source>
</reference>
<feature type="region of interest" description="Disordered" evidence="1">
    <location>
        <begin position="1"/>
        <end position="31"/>
    </location>
</feature>
<protein>
    <recommendedName>
        <fullName evidence="2">LD-carboxypeptidase C-terminal domain-containing protein</fullName>
    </recommendedName>
</protein>
<dbReference type="AlphaFoldDB" id="A0A7Y0LZX2"/>
<dbReference type="EMBL" id="JABCJJ010000026">
    <property type="protein sequence ID" value="NMR21205.1"/>
    <property type="molecule type" value="Genomic_DNA"/>
</dbReference>
<dbReference type="Pfam" id="PF17676">
    <property type="entry name" value="Peptidase_S66C"/>
    <property type="match status" value="1"/>
</dbReference>
<sequence length="138" mass="13912">MGERIGRPAPTRCTASTRSAGGESLSRKPAAPCRRAVSAISSVSKVVRTITRSRLTSSSPASPSAASPTAVLIGRTSAPGNPTLTQHDAVLDALGGLGIPVVADVDFGHVPPQLSLVNGAQATVTCSASVQEIEQTLA</sequence>
<dbReference type="InterPro" id="IPR027461">
    <property type="entry name" value="Carboxypeptidase_A_C_sf"/>
</dbReference>
<evidence type="ECO:0000256" key="1">
    <source>
        <dbReference type="SAM" id="MobiDB-lite"/>
    </source>
</evidence>
<organism evidence="3 4">
    <name type="scientific">Cellulomonas fimi</name>
    <dbReference type="NCBI Taxonomy" id="1708"/>
    <lineage>
        <taxon>Bacteria</taxon>
        <taxon>Bacillati</taxon>
        <taxon>Actinomycetota</taxon>
        <taxon>Actinomycetes</taxon>
        <taxon>Micrococcales</taxon>
        <taxon>Cellulomonadaceae</taxon>
        <taxon>Cellulomonas</taxon>
    </lineage>
</organism>
<feature type="domain" description="LD-carboxypeptidase C-terminal" evidence="2">
    <location>
        <begin position="68"/>
        <end position="124"/>
    </location>
</feature>
<dbReference type="InterPro" id="IPR040921">
    <property type="entry name" value="Peptidase_S66C"/>
</dbReference>
<name>A0A7Y0LZX2_CELFI</name>
<evidence type="ECO:0000313" key="3">
    <source>
        <dbReference type="EMBL" id="NMR21205.1"/>
    </source>
</evidence>